<dbReference type="InterPro" id="IPR018060">
    <property type="entry name" value="HTH_AraC"/>
</dbReference>
<evidence type="ECO:0000256" key="2">
    <source>
        <dbReference type="ARBA" id="ARBA00023125"/>
    </source>
</evidence>
<protein>
    <submittedName>
        <fullName evidence="6">7TM diverse intracellular signaling domain / DNA-binding helix-turn-helix multi-domain protein</fullName>
    </submittedName>
</protein>
<evidence type="ECO:0000313" key="7">
    <source>
        <dbReference type="Proteomes" id="UP000245076"/>
    </source>
</evidence>
<dbReference type="EMBL" id="BFAY01000008">
    <property type="protein sequence ID" value="GBF38545.1"/>
    <property type="molecule type" value="Genomic_DNA"/>
</dbReference>
<evidence type="ECO:0000256" key="3">
    <source>
        <dbReference type="ARBA" id="ARBA00023163"/>
    </source>
</evidence>
<dbReference type="Proteomes" id="UP000245076">
    <property type="component" value="Unassembled WGS sequence"/>
</dbReference>
<feature type="transmembrane region" description="Helical" evidence="4">
    <location>
        <begin position="20"/>
        <end position="43"/>
    </location>
</feature>
<dbReference type="InterPro" id="IPR009057">
    <property type="entry name" value="Homeodomain-like_sf"/>
</dbReference>
<feature type="domain" description="HTH araC/xylS-type" evidence="5">
    <location>
        <begin position="120"/>
        <end position="219"/>
    </location>
</feature>
<reference evidence="6 7" key="1">
    <citation type="submission" date="2018-02" db="EMBL/GenBank/DDBJ databases">
        <title>Novel Leptospira species isolated from soil and water in Japan.</title>
        <authorList>
            <person name="Nakao R."/>
            <person name="Masuzawa T."/>
        </authorList>
    </citation>
    <scope>NUCLEOTIDE SEQUENCE [LARGE SCALE GENOMIC DNA]</scope>
    <source>
        <strain evidence="6 7">E8</strain>
    </source>
</reference>
<dbReference type="InterPro" id="IPR018062">
    <property type="entry name" value="HTH_AraC-typ_CS"/>
</dbReference>
<keyword evidence="1" id="KW-0805">Transcription regulation</keyword>
<dbReference type="SMART" id="SM00342">
    <property type="entry name" value="HTH_ARAC"/>
    <property type="match status" value="1"/>
</dbReference>
<keyword evidence="2 6" id="KW-0238">DNA-binding</keyword>
<name>A0A2P2D1T6_9LEPT</name>
<proteinExistence type="predicted"/>
<dbReference type="PRINTS" id="PR00032">
    <property type="entry name" value="HTHARAC"/>
</dbReference>
<dbReference type="PANTHER" id="PTHR43280:SF29">
    <property type="entry name" value="ARAC-FAMILY TRANSCRIPTIONAL REGULATOR"/>
    <property type="match status" value="1"/>
</dbReference>
<organism evidence="6 7">
    <name type="scientific">Leptospira johnsonii</name>
    <dbReference type="NCBI Taxonomy" id="1917820"/>
    <lineage>
        <taxon>Bacteria</taxon>
        <taxon>Pseudomonadati</taxon>
        <taxon>Spirochaetota</taxon>
        <taxon>Spirochaetia</taxon>
        <taxon>Leptospirales</taxon>
        <taxon>Leptospiraceae</taxon>
        <taxon>Leptospira</taxon>
    </lineage>
</organism>
<keyword evidence="4" id="KW-0812">Transmembrane</keyword>
<dbReference type="AlphaFoldDB" id="A0A2P2D1T6"/>
<dbReference type="GO" id="GO:0003700">
    <property type="term" value="F:DNA-binding transcription factor activity"/>
    <property type="evidence" value="ECO:0007669"/>
    <property type="project" value="InterPro"/>
</dbReference>
<accession>A0A2P2D1T6</accession>
<comment type="caution">
    <text evidence="6">The sequence shown here is derived from an EMBL/GenBank/DDBJ whole genome shotgun (WGS) entry which is preliminary data.</text>
</comment>
<sequence length="230" mass="26440">MTAIVLSLIATKQKTIQTRWFVASMFSLLLIEILNIISYRAFFSFDGKSFLFFIAFFVPINIFLTSRSVRTRIRELEHEVFLRREELRNFQTDKTASDLSTKKKSTILGINVEVTLARLNKLLDEDKIYLEEELRISDLAAVLGLSVHQVSELLNQVLNISFPDLLKKYRIEEAKRIILNDPSTNILDLAFSVGFQSKSSFYDSFKKHTGLTPQEFRKSILPDSSEEGST</sequence>
<dbReference type="PROSITE" id="PS01124">
    <property type="entry name" value="HTH_ARAC_FAMILY_2"/>
    <property type="match status" value="1"/>
</dbReference>
<evidence type="ECO:0000259" key="5">
    <source>
        <dbReference type="PROSITE" id="PS01124"/>
    </source>
</evidence>
<feature type="transmembrane region" description="Helical" evidence="4">
    <location>
        <begin position="49"/>
        <end position="66"/>
    </location>
</feature>
<dbReference type="GO" id="GO:0043565">
    <property type="term" value="F:sequence-specific DNA binding"/>
    <property type="evidence" value="ECO:0007669"/>
    <property type="project" value="InterPro"/>
</dbReference>
<keyword evidence="4" id="KW-0472">Membrane</keyword>
<keyword evidence="3" id="KW-0804">Transcription</keyword>
<dbReference type="InterPro" id="IPR020449">
    <property type="entry name" value="Tscrpt_reg_AraC-type_HTH"/>
</dbReference>
<keyword evidence="4" id="KW-1133">Transmembrane helix</keyword>
<gene>
    <name evidence="6" type="ORF">LPTSP1_15380</name>
</gene>
<dbReference type="Gene3D" id="1.10.10.60">
    <property type="entry name" value="Homeodomain-like"/>
    <property type="match status" value="1"/>
</dbReference>
<evidence type="ECO:0000313" key="6">
    <source>
        <dbReference type="EMBL" id="GBF38545.1"/>
    </source>
</evidence>
<evidence type="ECO:0000256" key="1">
    <source>
        <dbReference type="ARBA" id="ARBA00023015"/>
    </source>
</evidence>
<keyword evidence="7" id="KW-1185">Reference proteome</keyword>
<dbReference type="Pfam" id="PF12833">
    <property type="entry name" value="HTH_18"/>
    <property type="match status" value="1"/>
</dbReference>
<dbReference type="PROSITE" id="PS00041">
    <property type="entry name" value="HTH_ARAC_FAMILY_1"/>
    <property type="match status" value="1"/>
</dbReference>
<dbReference type="SUPFAM" id="SSF46689">
    <property type="entry name" value="Homeodomain-like"/>
    <property type="match status" value="1"/>
</dbReference>
<evidence type="ECO:0000256" key="4">
    <source>
        <dbReference type="SAM" id="Phobius"/>
    </source>
</evidence>
<dbReference type="PANTHER" id="PTHR43280">
    <property type="entry name" value="ARAC-FAMILY TRANSCRIPTIONAL REGULATOR"/>
    <property type="match status" value="1"/>
</dbReference>